<dbReference type="Proteomes" id="UP000008694">
    <property type="component" value="Unassembled WGS sequence"/>
</dbReference>
<dbReference type="STRING" id="81972.D7KJL4"/>
<reference evidence="2" key="1">
    <citation type="journal article" date="2011" name="Nat. Genet.">
        <title>The Arabidopsis lyrata genome sequence and the basis of rapid genome size change.</title>
        <authorList>
            <person name="Hu T.T."/>
            <person name="Pattyn P."/>
            <person name="Bakker E.G."/>
            <person name="Cao J."/>
            <person name="Cheng J.-F."/>
            <person name="Clark R.M."/>
            <person name="Fahlgren N."/>
            <person name="Fawcett J.A."/>
            <person name="Grimwood J."/>
            <person name="Gundlach H."/>
            <person name="Haberer G."/>
            <person name="Hollister J.D."/>
            <person name="Ossowski S."/>
            <person name="Ottilar R.P."/>
            <person name="Salamov A.A."/>
            <person name="Schneeberger K."/>
            <person name="Spannagl M."/>
            <person name="Wang X."/>
            <person name="Yang L."/>
            <person name="Nasrallah M.E."/>
            <person name="Bergelson J."/>
            <person name="Carrington J.C."/>
            <person name="Gaut B.S."/>
            <person name="Schmutz J."/>
            <person name="Mayer K.F.X."/>
            <person name="Van de Peer Y."/>
            <person name="Grigoriev I.V."/>
            <person name="Nordborg M."/>
            <person name="Weigel D."/>
            <person name="Guo Y.-L."/>
        </authorList>
    </citation>
    <scope>NUCLEOTIDE SEQUENCE [LARGE SCALE GENOMIC DNA]</scope>
    <source>
        <strain evidence="2">cv. MN47</strain>
    </source>
</reference>
<dbReference type="AlphaFoldDB" id="D7KJL4"/>
<dbReference type="Gramene" id="Al_scaffold_0001_4713">
    <property type="protein sequence ID" value="Al_scaffold_0001_4713"/>
    <property type="gene ID" value="Al_scaffold_0001_4713"/>
</dbReference>
<protein>
    <submittedName>
        <fullName evidence="1">Predicted protein</fullName>
    </submittedName>
</protein>
<evidence type="ECO:0000313" key="1">
    <source>
        <dbReference type="EMBL" id="EFH70662.1"/>
    </source>
</evidence>
<name>D7KJL4_ARALL</name>
<accession>D7KJL4</accession>
<organism evidence="2">
    <name type="scientific">Arabidopsis lyrata subsp. lyrata</name>
    <name type="common">Lyre-leaved rock-cress</name>
    <dbReference type="NCBI Taxonomy" id="81972"/>
    <lineage>
        <taxon>Eukaryota</taxon>
        <taxon>Viridiplantae</taxon>
        <taxon>Streptophyta</taxon>
        <taxon>Embryophyta</taxon>
        <taxon>Tracheophyta</taxon>
        <taxon>Spermatophyta</taxon>
        <taxon>Magnoliopsida</taxon>
        <taxon>eudicotyledons</taxon>
        <taxon>Gunneridae</taxon>
        <taxon>Pentapetalae</taxon>
        <taxon>rosids</taxon>
        <taxon>malvids</taxon>
        <taxon>Brassicales</taxon>
        <taxon>Brassicaceae</taxon>
        <taxon>Camelineae</taxon>
        <taxon>Arabidopsis</taxon>
    </lineage>
</organism>
<dbReference type="HOGENOM" id="CLU_2963956_0_0_1"/>
<keyword evidence="2" id="KW-1185">Reference proteome</keyword>
<dbReference type="GO" id="GO:0005737">
    <property type="term" value="C:cytoplasm"/>
    <property type="evidence" value="ECO:0007669"/>
    <property type="project" value="EnsemblPlants"/>
</dbReference>
<evidence type="ECO:0000313" key="2">
    <source>
        <dbReference type="Proteomes" id="UP000008694"/>
    </source>
</evidence>
<proteinExistence type="predicted"/>
<gene>
    <name evidence="1" type="ORF">ARALYDRAFT_682390</name>
</gene>
<dbReference type="GO" id="GO:0071585">
    <property type="term" value="P:detoxification of cadmium ion"/>
    <property type="evidence" value="ECO:0007669"/>
    <property type="project" value="EnsemblPlants"/>
</dbReference>
<dbReference type="GO" id="GO:0005886">
    <property type="term" value="C:plasma membrane"/>
    <property type="evidence" value="ECO:0007669"/>
    <property type="project" value="EnsemblPlants"/>
</dbReference>
<dbReference type="GO" id="GO:0005634">
    <property type="term" value="C:nucleus"/>
    <property type="evidence" value="ECO:0007669"/>
    <property type="project" value="EnsemblPlants"/>
</dbReference>
<sequence length="59" mass="6430">MAMSRNSKTNKAAYTQRFTGCSVAVAATRSASVVVAFDFYVSSSQNYSHYVSLASHLLF</sequence>
<dbReference type="EMBL" id="GL348713">
    <property type="protein sequence ID" value="EFH70662.1"/>
    <property type="molecule type" value="Genomic_DNA"/>
</dbReference>